<gene>
    <name evidence="2" type="ORF">DFJ43DRAFT_1093138</name>
</gene>
<protein>
    <recommendedName>
        <fullName evidence="1">Small nuclear ribonucleoprotein Prp3 C-terminal domain-containing protein</fullName>
    </recommendedName>
</protein>
<accession>A0AA38J5B6</accession>
<reference evidence="2" key="1">
    <citation type="submission" date="2022-08" db="EMBL/GenBank/DDBJ databases">
        <authorList>
            <consortium name="DOE Joint Genome Institute"/>
            <person name="Min B."/>
            <person name="Sierra-Patev S."/>
            <person name="Naranjo-Ortiz M."/>
            <person name="Looney B."/>
            <person name="Konkel Z."/>
            <person name="Slot J.C."/>
            <person name="Sakamoto Y."/>
            <person name="Steenwyk J.L."/>
            <person name="Rokas A."/>
            <person name="Carro J."/>
            <person name="Camarero S."/>
            <person name="Ferreira P."/>
            <person name="Molpeceres G."/>
            <person name="Ruiz-duenas F.J."/>
            <person name="Serrano A."/>
            <person name="Henrissat B."/>
            <person name="Drula E."/>
            <person name="Hughes K.W."/>
            <person name="Mata J.L."/>
            <person name="Ishikawa N.K."/>
            <person name="Vargas-Isla R."/>
            <person name="Ushijima S."/>
            <person name="Smith C.A."/>
            <person name="Ahrendt S."/>
            <person name="Andreopoulos W."/>
            <person name="He G."/>
            <person name="LaButti K."/>
            <person name="Lipzen A."/>
            <person name="Ng V."/>
            <person name="Riley R."/>
            <person name="Sandor L."/>
            <person name="Barry K."/>
            <person name="Martinez A.T."/>
            <person name="Xiao Y."/>
            <person name="Gibbons J.G."/>
            <person name="Terashima K."/>
            <person name="Hibbett D.S."/>
            <person name="Grigoriev I.V."/>
        </authorList>
    </citation>
    <scope>NUCLEOTIDE SEQUENCE</scope>
    <source>
        <strain evidence="2">ET3784</strain>
    </source>
</reference>
<keyword evidence="3" id="KW-1185">Reference proteome</keyword>
<organism evidence="2 3">
    <name type="scientific">Lentinula guzmanii</name>
    <dbReference type="NCBI Taxonomy" id="2804957"/>
    <lineage>
        <taxon>Eukaryota</taxon>
        <taxon>Fungi</taxon>
        <taxon>Dikarya</taxon>
        <taxon>Basidiomycota</taxon>
        <taxon>Agaricomycotina</taxon>
        <taxon>Agaricomycetes</taxon>
        <taxon>Agaricomycetidae</taxon>
        <taxon>Agaricales</taxon>
        <taxon>Marasmiineae</taxon>
        <taxon>Omphalotaceae</taxon>
        <taxon>Lentinula</taxon>
    </lineage>
</organism>
<dbReference type="PANTHER" id="PTHR15955">
    <property type="entry name" value="RWD DOMAIN CONTAINING PROTEIN 2"/>
    <property type="match status" value="1"/>
</dbReference>
<dbReference type="Pfam" id="PF06544">
    <property type="entry name" value="Prp3_C"/>
    <property type="match status" value="1"/>
</dbReference>
<dbReference type="PANTHER" id="PTHR15955:SF8">
    <property type="entry name" value="RWD DOMAIN-CONTAINING PROTEIN 2B-RELATED"/>
    <property type="match status" value="1"/>
</dbReference>
<reference evidence="2" key="2">
    <citation type="journal article" date="2023" name="Proc. Natl. Acad. Sci. U.S.A.">
        <title>A global phylogenomic analysis of the shiitake genus Lentinula.</title>
        <authorList>
            <person name="Sierra-Patev S."/>
            <person name="Min B."/>
            <person name="Naranjo-Ortiz M."/>
            <person name="Looney B."/>
            <person name="Konkel Z."/>
            <person name="Slot J.C."/>
            <person name="Sakamoto Y."/>
            <person name="Steenwyk J.L."/>
            <person name="Rokas A."/>
            <person name="Carro J."/>
            <person name="Camarero S."/>
            <person name="Ferreira P."/>
            <person name="Molpeceres G."/>
            <person name="Ruiz-Duenas F.J."/>
            <person name="Serrano A."/>
            <person name="Henrissat B."/>
            <person name="Drula E."/>
            <person name="Hughes K.W."/>
            <person name="Mata J.L."/>
            <person name="Ishikawa N.K."/>
            <person name="Vargas-Isla R."/>
            <person name="Ushijima S."/>
            <person name="Smith C.A."/>
            <person name="Donoghue J."/>
            <person name="Ahrendt S."/>
            <person name="Andreopoulos W."/>
            <person name="He G."/>
            <person name="LaButti K."/>
            <person name="Lipzen A."/>
            <person name="Ng V."/>
            <person name="Riley R."/>
            <person name="Sandor L."/>
            <person name="Barry K."/>
            <person name="Martinez A.T."/>
            <person name="Xiao Y."/>
            <person name="Gibbons J.G."/>
            <person name="Terashima K."/>
            <person name="Grigoriev I.V."/>
            <person name="Hibbett D."/>
        </authorList>
    </citation>
    <scope>NUCLEOTIDE SEQUENCE</scope>
    <source>
        <strain evidence="2">ET3784</strain>
    </source>
</reference>
<dbReference type="InterPro" id="IPR059181">
    <property type="entry name" value="RWDD2A-B_C"/>
</dbReference>
<feature type="domain" description="Small nuclear ribonucleoprotein Prp3 C-terminal" evidence="1">
    <location>
        <begin position="165"/>
        <end position="223"/>
    </location>
</feature>
<name>A0AA38J5B6_9AGAR</name>
<dbReference type="AlphaFoldDB" id="A0AA38J5B6"/>
<proteinExistence type="predicted"/>
<dbReference type="InterPro" id="IPR017359">
    <property type="entry name" value="Phi-like"/>
</dbReference>
<dbReference type="Proteomes" id="UP001176059">
    <property type="component" value="Unassembled WGS sequence"/>
</dbReference>
<sequence length="284" mass="32232">MEPLLEELQLIKCSLLPTEVFLFLEHCNGWAEALQSYASFGYSDSVEQLDLPSPSFHIGSKNCNVWFEVTLPLSTSEKQHQTLVSVKGENISRDQQENWQRIIKERLRDIGDSEYPIYQLFTSHLLPMLHEELDGKASDTLPAPGEGISERSSNSILSNTIYHALFTSHHLISPTKRRNLQQWSLSLSVSGFAKVGYPGVIYVEGLQENIEEFVDNVKAMQWLALRLRFMEPVLKEGGSGYDALGRPHWKEFQKVGDVMEEMRRIGRERFVLEIGIGSAGTFKG</sequence>
<evidence type="ECO:0000313" key="3">
    <source>
        <dbReference type="Proteomes" id="UP001176059"/>
    </source>
</evidence>
<dbReference type="CDD" id="cd24163">
    <property type="entry name" value="RWDD2_C"/>
    <property type="match status" value="1"/>
</dbReference>
<dbReference type="EMBL" id="JANVFO010000055">
    <property type="protein sequence ID" value="KAJ3722749.1"/>
    <property type="molecule type" value="Genomic_DNA"/>
</dbReference>
<comment type="caution">
    <text evidence="2">The sequence shown here is derived from an EMBL/GenBank/DDBJ whole genome shotgun (WGS) entry which is preliminary data.</text>
</comment>
<evidence type="ECO:0000313" key="2">
    <source>
        <dbReference type="EMBL" id="KAJ3722749.1"/>
    </source>
</evidence>
<evidence type="ECO:0000259" key="1">
    <source>
        <dbReference type="Pfam" id="PF06544"/>
    </source>
</evidence>
<dbReference type="InterPro" id="IPR010541">
    <property type="entry name" value="Prp3_C"/>
</dbReference>